<keyword evidence="5" id="KW-0472">Membrane</keyword>
<keyword evidence="2" id="KW-0479">Metal-binding</keyword>
<dbReference type="InterPro" id="IPR002051">
    <property type="entry name" value="Haem_Oase"/>
</dbReference>
<evidence type="ECO:0000256" key="3">
    <source>
        <dbReference type="ARBA" id="ARBA00023004"/>
    </source>
</evidence>
<protein>
    <recommendedName>
        <fullName evidence="8">Heme-binding protein HMX1</fullName>
    </recommendedName>
</protein>
<dbReference type="Gene3D" id="1.20.910.10">
    <property type="entry name" value="Heme oxygenase-like"/>
    <property type="match status" value="1"/>
</dbReference>
<feature type="compositionally biased region" description="Basic and acidic residues" evidence="4">
    <location>
        <begin position="355"/>
        <end position="372"/>
    </location>
</feature>
<keyword evidence="5" id="KW-1133">Transmembrane helix</keyword>
<gene>
    <name evidence="6" type="ORF">G6M90_00g062320</name>
</gene>
<evidence type="ECO:0000256" key="4">
    <source>
        <dbReference type="SAM" id="MobiDB-lite"/>
    </source>
</evidence>
<sequence>MASIPLDSFRRDRPLAESIAVATRSIHARLNKLIIERLPLALPPQAGDPFVYASGLLHIAPIYTTFESLWSGIAQSSLEYGEYSRDDWGGSKPSKPLVSDGLREILNVLHIPGLMRADRLVADIQSMTGWTDAATREQLEMISKTGHLAEVVSHIKRAIRNKPHVLLAYSYIMYMALFAGGRFIRATLESAGNDFWDTTASSAMPAPSRPIQDDSADSTQSHTTETSTRRYHGRLPLRFFHFDTPEDGEDLKRDYKQKLADCDATLSYQEKHDIVQEASCIFENLVLVVAQLDTVVAAGPIKPPADSPTSVESAATTIKHPLILPRFRDSVDVAKERSARRSSNRMSGMSSGSGSDREDDPKSGESKTHAADMPEEALPSEPHNHPTIPSTTDMELGPASSKSVRFEKTLPHPARSDLGGVADSTADVTESLKMASKRLRREHVANWVLGVAIGIIVVGVLCSGRRAASLEL</sequence>
<keyword evidence="1" id="KW-0349">Heme</keyword>
<dbReference type="RefSeq" id="XP_014542644.1">
    <property type="nucleotide sequence ID" value="XM_014687158.1"/>
</dbReference>
<dbReference type="InterPro" id="IPR016084">
    <property type="entry name" value="Haem_Oase-like_multi-hlx"/>
</dbReference>
<dbReference type="AlphaFoldDB" id="A0A7D5Z1Y4"/>
<evidence type="ECO:0000313" key="6">
    <source>
        <dbReference type="EMBL" id="QLI70025.1"/>
    </source>
</evidence>
<dbReference type="CDD" id="cd19165">
    <property type="entry name" value="HemeO"/>
    <property type="match status" value="1"/>
</dbReference>
<name>A0A7D5Z1Y4_9HYPO</name>
<feature type="region of interest" description="Disordered" evidence="4">
    <location>
        <begin position="333"/>
        <end position="403"/>
    </location>
</feature>
<dbReference type="Pfam" id="PF01126">
    <property type="entry name" value="Heme_oxygenase"/>
    <property type="match status" value="1"/>
</dbReference>
<reference evidence="6 7" key="1">
    <citation type="submission" date="2020-07" db="EMBL/GenBank/DDBJ databases">
        <title>Telomere length de novo assembly of all 7 chromosomes of the fungus, Metarhizium brunneum, using a novel assembly pipeline.</title>
        <authorList>
            <person name="Saud z."/>
            <person name="Kortsinoglou A."/>
            <person name="Kouvelis V.N."/>
            <person name="Butt T.M."/>
        </authorList>
    </citation>
    <scope>NUCLEOTIDE SEQUENCE [LARGE SCALE GENOMIC DNA]</scope>
    <source>
        <strain evidence="6 7">4556</strain>
    </source>
</reference>
<organism evidence="6 7">
    <name type="scientific">Metarhizium brunneum</name>
    <dbReference type="NCBI Taxonomy" id="500148"/>
    <lineage>
        <taxon>Eukaryota</taxon>
        <taxon>Fungi</taxon>
        <taxon>Dikarya</taxon>
        <taxon>Ascomycota</taxon>
        <taxon>Pezizomycotina</taxon>
        <taxon>Sordariomycetes</taxon>
        <taxon>Hypocreomycetidae</taxon>
        <taxon>Hypocreales</taxon>
        <taxon>Clavicipitaceae</taxon>
        <taxon>Metarhizium</taxon>
    </lineage>
</organism>
<evidence type="ECO:0000256" key="2">
    <source>
        <dbReference type="ARBA" id="ARBA00022723"/>
    </source>
</evidence>
<accession>A0A7D5Z1Y4</accession>
<feature type="region of interest" description="Disordered" evidence="4">
    <location>
        <begin position="202"/>
        <end position="228"/>
    </location>
</feature>
<dbReference type="OrthoDB" id="652091at2759"/>
<dbReference type="InterPro" id="IPR016053">
    <property type="entry name" value="Haem_Oase-like"/>
</dbReference>
<feature type="transmembrane region" description="Helical" evidence="5">
    <location>
        <begin position="444"/>
        <end position="462"/>
    </location>
</feature>
<feature type="compositionally biased region" description="Polar residues" evidence="4">
    <location>
        <begin position="217"/>
        <end position="226"/>
    </location>
</feature>
<dbReference type="GeneID" id="26244593"/>
<evidence type="ECO:0008006" key="8">
    <source>
        <dbReference type="Google" id="ProtNLM"/>
    </source>
</evidence>
<dbReference type="PANTHER" id="PTHR10720">
    <property type="entry name" value="HEME OXYGENASE"/>
    <property type="match status" value="1"/>
</dbReference>
<dbReference type="GO" id="GO:0004392">
    <property type="term" value="F:heme oxygenase (decyclizing) activity"/>
    <property type="evidence" value="ECO:0007669"/>
    <property type="project" value="InterPro"/>
</dbReference>
<keyword evidence="5" id="KW-0812">Transmembrane</keyword>
<dbReference type="GO" id="GO:0046872">
    <property type="term" value="F:metal ion binding"/>
    <property type="evidence" value="ECO:0007669"/>
    <property type="project" value="UniProtKB-KW"/>
</dbReference>
<evidence type="ECO:0000256" key="5">
    <source>
        <dbReference type="SAM" id="Phobius"/>
    </source>
</evidence>
<dbReference type="SUPFAM" id="SSF48613">
    <property type="entry name" value="Heme oxygenase-like"/>
    <property type="match status" value="1"/>
</dbReference>
<evidence type="ECO:0000313" key="7">
    <source>
        <dbReference type="Proteomes" id="UP000510686"/>
    </source>
</evidence>
<feature type="compositionally biased region" description="Low complexity" evidence="4">
    <location>
        <begin position="344"/>
        <end position="354"/>
    </location>
</feature>
<evidence type="ECO:0000256" key="1">
    <source>
        <dbReference type="ARBA" id="ARBA00022617"/>
    </source>
</evidence>
<dbReference type="KEGG" id="mbrn:26244593"/>
<dbReference type="GO" id="GO:0006788">
    <property type="term" value="P:heme oxidation"/>
    <property type="evidence" value="ECO:0007669"/>
    <property type="project" value="InterPro"/>
</dbReference>
<dbReference type="Proteomes" id="UP000510686">
    <property type="component" value="Chromosome 3"/>
</dbReference>
<keyword evidence="3" id="KW-0408">Iron</keyword>
<dbReference type="PANTHER" id="PTHR10720:SF0">
    <property type="entry name" value="HEME OXYGENASE"/>
    <property type="match status" value="1"/>
</dbReference>
<proteinExistence type="predicted"/>
<keyword evidence="7" id="KW-1185">Reference proteome</keyword>
<dbReference type="EMBL" id="CP058934">
    <property type="protein sequence ID" value="QLI70025.1"/>
    <property type="molecule type" value="Genomic_DNA"/>
</dbReference>